<dbReference type="Pfam" id="PF00079">
    <property type="entry name" value="Serpin"/>
    <property type="match status" value="2"/>
</dbReference>
<evidence type="ECO:0000313" key="8">
    <source>
        <dbReference type="EMBL" id="EPQ01467.1"/>
    </source>
</evidence>
<evidence type="ECO:0000256" key="2">
    <source>
        <dbReference type="ARBA" id="ARBA00009500"/>
    </source>
</evidence>
<dbReference type="InterPro" id="IPR000215">
    <property type="entry name" value="Serpin_fam"/>
</dbReference>
<dbReference type="GO" id="GO:0042583">
    <property type="term" value="C:chromaffin granule"/>
    <property type="evidence" value="ECO:0007669"/>
    <property type="project" value="UniProtKB-SubCell"/>
</dbReference>
<comment type="subunit">
    <text evidence="3">Homodimer.</text>
</comment>
<dbReference type="Gene3D" id="3.30.497.10">
    <property type="entry name" value="Antithrombin, subunit I, domain 2"/>
    <property type="match status" value="2"/>
</dbReference>
<keyword evidence="9" id="KW-1185">Reference proteome</keyword>
<feature type="region of interest" description="Disordered" evidence="6">
    <location>
        <begin position="1"/>
        <end position="24"/>
    </location>
</feature>
<comment type="subcellular location">
    <subcellularLocation>
        <location evidence="1">Cytoplasmic vesicle</location>
        <location evidence="1">Secretory vesicle</location>
        <location evidence="1">Chromaffin granule</location>
    </subcellularLocation>
</comment>
<dbReference type="Gene3D" id="2.30.39.10">
    <property type="entry name" value="Alpha-1-antitrypsin, domain 1"/>
    <property type="match status" value="1"/>
</dbReference>
<feature type="domain" description="Serpin" evidence="7">
    <location>
        <begin position="1"/>
        <end position="214"/>
    </location>
</feature>
<dbReference type="InterPro" id="IPR036186">
    <property type="entry name" value="Serpin_sf"/>
</dbReference>
<organism evidence="8 9">
    <name type="scientific">Myotis brandtii</name>
    <name type="common">Brandt's bat</name>
    <dbReference type="NCBI Taxonomy" id="109478"/>
    <lineage>
        <taxon>Eukaryota</taxon>
        <taxon>Metazoa</taxon>
        <taxon>Chordata</taxon>
        <taxon>Craniata</taxon>
        <taxon>Vertebrata</taxon>
        <taxon>Euteleostomi</taxon>
        <taxon>Mammalia</taxon>
        <taxon>Eutheria</taxon>
        <taxon>Laurasiatheria</taxon>
        <taxon>Chiroptera</taxon>
        <taxon>Yangochiroptera</taxon>
        <taxon>Vespertilionidae</taxon>
        <taxon>Myotis</taxon>
    </lineage>
</organism>
<dbReference type="SUPFAM" id="SSF56574">
    <property type="entry name" value="Serpins"/>
    <property type="match status" value="1"/>
</dbReference>
<evidence type="ECO:0000259" key="7">
    <source>
        <dbReference type="SMART" id="SM00093"/>
    </source>
</evidence>
<comment type="similarity">
    <text evidence="2 5">Belongs to the serpin family.</text>
</comment>
<sequence>MTLSGCGVNRKPTPPSGPVWGKEGPCLQPSDRDPEHTWWRALSADFRDAPAAQRLINDYVREKTQGKLVDLVGDLDAGTAMVLVSYTFFKAKWKTPFDPNDTFQSKFYVGQGRWVTVPMMRSEYLKTPCFRDEALACWVVELGPMELHLPKFSLSSLYHLEGVLPRLGMRKVFSKKADLSGITGDKNLVVSQSPWLKACPLSFVTGKCGERSCPVPLPGGTGQRQEVVDTALGRL</sequence>
<dbReference type="AlphaFoldDB" id="S7P1U3"/>
<reference evidence="8 9" key="1">
    <citation type="journal article" date="2013" name="Nat. Commun.">
        <title>Genome analysis reveals insights into physiology and longevity of the Brandt's bat Myotis brandtii.</title>
        <authorList>
            <person name="Seim I."/>
            <person name="Fang X."/>
            <person name="Xiong Z."/>
            <person name="Lobanov A.V."/>
            <person name="Huang Z."/>
            <person name="Ma S."/>
            <person name="Feng Y."/>
            <person name="Turanov A.A."/>
            <person name="Zhu Y."/>
            <person name="Lenz T.L."/>
            <person name="Gerashchenko M.V."/>
            <person name="Fan D."/>
            <person name="Hee Yim S."/>
            <person name="Yao X."/>
            <person name="Jordan D."/>
            <person name="Xiong Y."/>
            <person name="Ma Y."/>
            <person name="Lyapunov A.N."/>
            <person name="Chen G."/>
            <person name="Kulakova O.I."/>
            <person name="Sun Y."/>
            <person name="Lee S.G."/>
            <person name="Bronson R.T."/>
            <person name="Moskalev A.A."/>
            <person name="Sunyaev S.R."/>
            <person name="Zhang G."/>
            <person name="Krogh A."/>
            <person name="Wang J."/>
            <person name="Gladyshev V.N."/>
        </authorList>
    </citation>
    <scope>NUCLEOTIDE SEQUENCE [LARGE SCALE GENOMIC DNA]</scope>
</reference>
<name>S7P1U3_MYOBR</name>
<dbReference type="EMBL" id="KE161051">
    <property type="protein sequence ID" value="EPQ01467.1"/>
    <property type="molecule type" value="Genomic_DNA"/>
</dbReference>
<dbReference type="SMART" id="SM00093">
    <property type="entry name" value="SERPIN"/>
    <property type="match status" value="1"/>
</dbReference>
<dbReference type="Proteomes" id="UP000052978">
    <property type="component" value="Unassembled WGS sequence"/>
</dbReference>
<keyword evidence="4" id="KW-0968">Cytoplasmic vesicle</keyword>
<dbReference type="InterPro" id="IPR042185">
    <property type="entry name" value="Serpin_sf_2"/>
</dbReference>
<proteinExistence type="inferred from homology"/>
<dbReference type="InterPro" id="IPR042178">
    <property type="entry name" value="Serpin_sf_1"/>
</dbReference>
<evidence type="ECO:0000256" key="6">
    <source>
        <dbReference type="SAM" id="MobiDB-lite"/>
    </source>
</evidence>
<dbReference type="PANTHER" id="PTHR11461:SF145">
    <property type="entry name" value="ALPHA-1-ANTICHYMOTRYPSIN"/>
    <property type="match status" value="1"/>
</dbReference>
<dbReference type="GO" id="GO:0004867">
    <property type="term" value="F:serine-type endopeptidase inhibitor activity"/>
    <property type="evidence" value="ECO:0007669"/>
    <property type="project" value="InterPro"/>
</dbReference>
<evidence type="ECO:0000256" key="4">
    <source>
        <dbReference type="ARBA" id="ARBA00023329"/>
    </source>
</evidence>
<protein>
    <submittedName>
        <fullName evidence="8">Alpha-1-antichymotrypsin</fullName>
    </submittedName>
</protein>
<dbReference type="eggNOG" id="KOG2392">
    <property type="taxonomic scope" value="Eukaryota"/>
</dbReference>
<evidence type="ECO:0000256" key="3">
    <source>
        <dbReference type="ARBA" id="ARBA00011738"/>
    </source>
</evidence>
<gene>
    <name evidence="8" type="ORF">D623_10004140</name>
</gene>
<dbReference type="PANTHER" id="PTHR11461">
    <property type="entry name" value="SERINE PROTEASE INHIBITOR, SERPIN"/>
    <property type="match status" value="1"/>
</dbReference>
<evidence type="ECO:0000256" key="5">
    <source>
        <dbReference type="RuleBase" id="RU000411"/>
    </source>
</evidence>
<accession>S7P1U3</accession>
<evidence type="ECO:0000313" key="9">
    <source>
        <dbReference type="Proteomes" id="UP000052978"/>
    </source>
</evidence>
<dbReference type="InterPro" id="IPR023796">
    <property type="entry name" value="Serpin_dom"/>
</dbReference>
<dbReference type="GO" id="GO:0005615">
    <property type="term" value="C:extracellular space"/>
    <property type="evidence" value="ECO:0007669"/>
    <property type="project" value="InterPro"/>
</dbReference>
<evidence type="ECO:0000256" key="1">
    <source>
        <dbReference type="ARBA" id="ARBA00004248"/>
    </source>
</evidence>